<evidence type="ECO:0000256" key="8">
    <source>
        <dbReference type="ARBA" id="ARBA00034617"/>
    </source>
</evidence>
<dbReference type="Pfam" id="PF00271">
    <property type="entry name" value="Helicase_C"/>
    <property type="match status" value="1"/>
</dbReference>
<dbReference type="InterPro" id="IPR002711">
    <property type="entry name" value="HNH"/>
</dbReference>
<dbReference type="SMART" id="SM00507">
    <property type="entry name" value="HNHc"/>
    <property type="match status" value="1"/>
</dbReference>
<evidence type="ECO:0000256" key="2">
    <source>
        <dbReference type="ARBA" id="ARBA00022741"/>
    </source>
</evidence>
<dbReference type="SMART" id="SM00490">
    <property type="entry name" value="HELICc"/>
    <property type="match status" value="1"/>
</dbReference>
<dbReference type="CDD" id="cd00085">
    <property type="entry name" value="HNHc"/>
    <property type="match status" value="1"/>
</dbReference>
<evidence type="ECO:0000259" key="10">
    <source>
        <dbReference type="PROSITE" id="PS51192"/>
    </source>
</evidence>
<evidence type="ECO:0000256" key="4">
    <source>
        <dbReference type="ARBA" id="ARBA00022806"/>
    </source>
</evidence>
<dbReference type="SUPFAM" id="SSF52540">
    <property type="entry name" value="P-loop containing nucleoside triphosphate hydrolases"/>
    <property type="match status" value="1"/>
</dbReference>
<dbReference type="InterPro" id="IPR011545">
    <property type="entry name" value="DEAD/DEAH_box_helicase_dom"/>
</dbReference>
<dbReference type="InterPro" id="IPR002464">
    <property type="entry name" value="DNA/RNA_helicase_DEAH_CS"/>
</dbReference>
<dbReference type="CDD" id="cd17920">
    <property type="entry name" value="DEXHc_RecQ"/>
    <property type="match status" value="1"/>
</dbReference>
<dbReference type="GO" id="GO:0005524">
    <property type="term" value="F:ATP binding"/>
    <property type="evidence" value="ECO:0007669"/>
    <property type="project" value="UniProtKB-KW"/>
</dbReference>
<dbReference type="InterPro" id="IPR027417">
    <property type="entry name" value="P-loop_NTPase"/>
</dbReference>
<feature type="domain" description="Helicase C-terminal" evidence="11">
    <location>
        <begin position="320"/>
        <end position="471"/>
    </location>
</feature>
<keyword evidence="13" id="KW-1185">Reference proteome</keyword>
<dbReference type="GO" id="GO:0016787">
    <property type="term" value="F:hydrolase activity"/>
    <property type="evidence" value="ECO:0007669"/>
    <property type="project" value="UniProtKB-KW"/>
</dbReference>
<comment type="caution">
    <text evidence="12">The sequence shown here is derived from an EMBL/GenBank/DDBJ whole genome shotgun (WGS) entry which is preliminary data.</text>
</comment>
<dbReference type="EMBL" id="QURN01000013">
    <property type="protein sequence ID" value="RFC65806.1"/>
    <property type="molecule type" value="Genomic_DNA"/>
</dbReference>
<dbReference type="Gene3D" id="3.40.50.300">
    <property type="entry name" value="P-loop containing nucleotide triphosphate hydrolases"/>
    <property type="match status" value="2"/>
</dbReference>
<sequence length="558" mass="63000">MDQPVATDPWREIRLHVLKRDDYRCVSCSTPLKSSEADVHHLLPRSMGGTDELSNLVTLCDGCHAAHHPNLAGGLARRVIEKWAVRLARWLDTDGQVSEGVGNFGPTLRLFGLDRFRQGQLPIVLAALSGKSILVVSPTGSGKTLCFQLPAVLRRGLTMVVSPLKTLMSEQVSDLLTKKIPATFVNSDLSPDEKQSRFSLLGRGAIKLLYLAPERFFVRSEDERARLKQTKPSFIVVDEAHCVDQWGRDFRREYGRLKEVREKLGSPPVLAFTATAGREMQQRILKSLGIEDADVFVRDVDRPNIALLRWRCATEKRAEEIASLLRLPQLQRQKAMVFVPSTKVGLELQATLRNLGPEVPFYHSRLGNAWERQELVKRFLGQSKPPVDQIICTNAFGMGLDVPNVHLVIHWQQSASVEDQLQEFGRAGRDGKPSVAVMFHNGSSIGRDISRLRFMAEKTVESSKVPTFDREKMLEQRYHQIDQVAELMKARSCMRAAISEYFQGPKTTVRRSLSVRILDWAFGTKAKTRHFRGCCDYCDKAEIRRRGETGYVSWILSP</sequence>
<dbReference type="Pfam" id="PF01844">
    <property type="entry name" value="HNH"/>
    <property type="match status" value="1"/>
</dbReference>
<dbReference type="EC" id="5.6.2.4" evidence="9"/>
<dbReference type="Gene3D" id="1.10.30.50">
    <property type="match status" value="1"/>
</dbReference>
<organism evidence="12 13">
    <name type="scientific">Mesorhizobium denitrificans</name>
    <dbReference type="NCBI Taxonomy" id="2294114"/>
    <lineage>
        <taxon>Bacteria</taxon>
        <taxon>Pseudomonadati</taxon>
        <taxon>Pseudomonadota</taxon>
        <taxon>Alphaproteobacteria</taxon>
        <taxon>Hyphomicrobiales</taxon>
        <taxon>Phyllobacteriaceae</taxon>
        <taxon>Mesorhizobium</taxon>
    </lineage>
</organism>
<feature type="domain" description="Helicase ATP-binding" evidence="10">
    <location>
        <begin position="124"/>
        <end position="294"/>
    </location>
</feature>
<dbReference type="PROSITE" id="PS51194">
    <property type="entry name" value="HELICASE_CTER"/>
    <property type="match status" value="1"/>
</dbReference>
<dbReference type="PROSITE" id="PS51192">
    <property type="entry name" value="HELICASE_ATP_BIND_1"/>
    <property type="match status" value="1"/>
</dbReference>
<accession>A0A371X989</accession>
<dbReference type="NCBIfam" id="TIGR00614">
    <property type="entry name" value="recQ_fam"/>
    <property type="match status" value="1"/>
</dbReference>
<gene>
    <name evidence="12" type="ORF">DY251_15935</name>
</gene>
<dbReference type="GO" id="GO:0043138">
    <property type="term" value="F:3'-5' DNA helicase activity"/>
    <property type="evidence" value="ECO:0007669"/>
    <property type="project" value="UniProtKB-EC"/>
</dbReference>
<comment type="similarity">
    <text evidence="1">Belongs to the helicase family. RecQ subfamily.</text>
</comment>
<evidence type="ECO:0000313" key="12">
    <source>
        <dbReference type="EMBL" id="RFC65806.1"/>
    </source>
</evidence>
<dbReference type="PROSITE" id="PS00690">
    <property type="entry name" value="DEAH_ATP_HELICASE"/>
    <property type="match status" value="1"/>
</dbReference>
<keyword evidence="6" id="KW-0238">DNA-binding</keyword>
<evidence type="ECO:0000256" key="6">
    <source>
        <dbReference type="ARBA" id="ARBA00023125"/>
    </source>
</evidence>
<keyword evidence="7" id="KW-0413">Isomerase</keyword>
<dbReference type="Pfam" id="PF00270">
    <property type="entry name" value="DEAD"/>
    <property type="match status" value="1"/>
</dbReference>
<dbReference type="PANTHER" id="PTHR13710">
    <property type="entry name" value="DNA HELICASE RECQ FAMILY MEMBER"/>
    <property type="match status" value="1"/>
</dbReference>
<comment type="catalytic activity">
    <reaction evidence="8">
        <text>Couples ATP hydrolysis with the unwinding of duplex DNA by translocating in the 3'-5' direction.</text>
        <dbReference type="EC" id="5.6.2.4"/>
    </reaction>
</comment>
<evidence type="ECO:0000256" key="9">
    <source>
        <dbReference type="ARBA" id="ARBA00034808"/>
    </source>
</evidence>
<protein>
    <recommendedName>
        <fullName evidence="9">DNA 3'-5' helicase</fullName>
        <ecNumber evidence="9">5.6.2.4</ecNumber>
    </recommendedName>
</protein>
<dbReference type="GO" id="GO:0005694">
    <property type="term" value="C:chromosome"/>
    <property type="evidence" value="ECO:0007669"/>
    <property type="project" value="TreeGrafter"/>
</dbReference>
<dbReference type="SMART" id="SM00487">
    <property type="entry name" value="DEXDc"/>
    <property type="match status" value="1"/>
</dbReference>
<evidence type="ECO:0000256" key="7">
    <source>
        <dbReference type="ARBA" id="ARBA00023235"/>
    </source>
</evidence>
<dbReference type="PANTHER" id="PTHR13710:SF105">
    <property type="entry name" value="ATP-DEPENDENT DNA HELICASE Q1"/>
    <property type="match status" value="1"/>
</dbReference>
<dbReference type="InterPro" id="IPR003615">
    <property type="entry name" value="HNH_nuc"/>
</dbReference>
<dbReference type="AlphaFoldDB" id="A0A371X989"/>
<evidence type="ECO:0000256" key="3">
    <source>
        <dbReference type="ARBA" id="ARBA00022801"/>
    </source>
</evidence>
<keyword evidence="4 12" id="KW-0347">Helicase</keyword>
<dbReference type="GO" id="GO:0004519">
    <property type="term" value="F:endonuclease activity"/>
    <property type="evidence" value="ECO:0007669"/>
    <property type="project" value="InterPro"/>
</dbReference>
<dbReference type="InterPro" id="IPR004589">
    <property type="entry name" value="DNA_helicase_ATP-dep_RecQ"/>
</dbReference>
<dbReference type="GO" id="GO:0003677">
    <property type="term" value="F:DNA binding"/>
    <property type="evidence" value="ECO:0007669"/>
    <property type="project" value="UniProtKB-KW"/>
</dbReference>
<dbReference type="GO" id="GO:0006310">
    <property type="term" value="P:DNA recombination"/>
    <property type="evidence" value="ECO:0007669"/>
    <property type="project" value="InterPro"/>
</dbReference>
<keyword evidence="2" id="KW-0547">Nucleotide-binding</keyword>
<dbReference type="GO" id="GO:0006281">
    <property type="term" value="P:DNA repair"/>
    <property type="evidence" value="ECO:0007669"/>
    <property type="project" value="TreeGrafter"/>
</dbReference>
<dbReference type="InterPro" id="IPR001650">
    <property type="entry name" value="Helicase_C-like"/>
</dbReference>
<dbReference type="GO" id="GO:0008270">
    <property type="term" value="F:zinc ion binding"/>
    <property type="evidence" value="ECO:0007669"/>
    <property type="project" value="InterPro"/>
</dbReference>
<proteinExistence type="inferred from homology"/>
<keyword evidence="5" id="KW-0067">ATP-binding</keyword>
<dbReference type="Proteomes" id="UP000262379">
    <property type="component" value="Unassembled WGS sequence"/>
</dbReference>
<evidence type="ECO:0000259" key="11">
    <source>
        <dbReference type="PROSITE" id="PS51194"/>
    </source>
</evidence>
<dbReference type="RefSeq" id="WP_116624915.1">
    <property type="nucleotide sequence ID" value="NZ_QURN01000013.1"/>
</dbReference>
<keyword evidence="3 12" id="KW-0378">Hydrolase</keyword>
<dbReference type="GO" id="GO:0005737">
    <property type="term" value="C:cytoplasm"/>
    <property type="evidence" value="ECO:0007669"/>
    <property type="project" value="TreeGrafter"/>
</dbReference>
<dbReference type="InterPro" id="IPR014001">
    <property type="entry name" value="Helicase_ATP-bd"/>
</dbReference>
<name>A0A371X989_9HYPH</name>
<evidence type="ECO:0000256" key="1">
    <source>
        <dbReference type="ARBA" id="ARBA00005446"/>
    </source>
</evidence>
<dbReference type="GO" id="GO:0009378">
    <property type="term" value="F:four-way junction helicase activity"/>
    <property type="evidence" value="ECO:0007669"/>
    <property type="project" value="TreeGrafter"/>
</dbReference>
<evidence type="ECO:0000313" key="13">
    <source>
        <dbReference type="Proteomes" id="UP000262379"/>
    </source>
</evidence>
<reference evidence="13" key="1">
    <citation type="submission" date="2018-08" db="EMBL/GenBank/DDBJ databases">
        <authorList>
            <person name="Im W.T."/>
        </authorList>
    </citation>
    <scope>NUCLEOTIDE SEQUENCE [LARGE SCALE GENOMIC DNA]</scope>
    <source>
        <strain evidence="13">LA-28</strain>
    </source>
</reference>
<evidence type="ECO:0000256" key="5">
    <source>
        <dbReference type="ARBA" id="ARBA00022840"/>
    </source>
</evidence>